<comment type="caution">
    <text evidence="1">The sequence shown here is derived from an EMBL/GenBank/DDBJ whole genome shotgun (WGS) entry which is preliminary data.</text>
</comment>
<dbReference type="AlphaFoldDB" id="A0A923NIA1"/>
<proteinExistence type="predicted"/>
<gene>
    <name evidence="1" type="ORF">H7R52_02655</name>
</gene>
<reference evidence="1" key="1">
    <citation type="submission" date="2020-08" db="EMBL/GenBank/DDBJ databases">
        <title>Complete genome sequence of Weissella confusa strain FS54 provides insights into metabolic potential.</title>
        <authorList>
            <person name="Fhoula I."/>
            <person name="Najjari A."/>
            <person name="Lekired A."/>
            <person name="Bessrour-Aouam N."/>
            <person name="Jaballah S."/>
            <person name="Klibi N."/>
            <person name="Ouzari H.-I."/>
        </authorList>
    </citation>
    <scope>NUCLEOTIDE SEQUENCE</scope>
    <source>
        <strain evidence="1">FS54</strain>
    </source>
</reference>
<accession>A0A923NIA1</accession>
<dbReference type="Pfam" id="PF02274">
    <property type="entry name" value="ADI"/>
    <property type="match status" value="1"/>
</dbReference>
<organism evidence="1 2">
    <name type="scientific">Weissella confusa</name>
    <name type="common">Lactobacillus confusus</name>
    <dbReference type="NCBI Taxonomy" id="1583"/>
    <lineage>
        <taxon>Bacteria</taxon>
        <taxon>Bacillati</taxon>
        <taxon>Bacillota</taxon>
        <taxon>Bacilli</taxon>
        <taxon>Lactobacillales</taxon>
        <taxon>Lactobacillaceae</taxon>
        <taxon>Weissella</taxon>
    </lineage>
</organism>
<protein>
    <submittedName>
        <fullName evidence="1">Uncharacterized protein</fullName>
    </submittedName>
</protein>
<dbReference type="Proteomes" id="UP000650485">
    <property type="component" value="Unassembled WGS sequence"/>
</dbReference>
<evidence type="ECO:0000313" key="1">
    <source>
        <dbReference type="EMBL" id="MBC6498287.1"/>
    </source>
</evidence>
<dbReference type="SUPFAM" id="SSF55909">
    <property type="entry name" value="Pentein"/>
    <property type="match status" value="1"/>
</dbReference>
<name>A0A923NIA1_WEICO</name>
<dbReference type="EMBL" id="JACSZT010000003">
    <property type="protein sequence ID" value="MBC6498287.1"/>
    <property type="molecule type" value="Genomic_DNA"/>
</dbReference>
<sequence length="60" mass="6410">MDEGGKMNIFIMTPGPDGTVKLAHRTDLGATLKEVLGLSELDLIETGSGDAIVAPREQWN</sequence>
<evidence type="ECO:0000313" key="2">
    <source>
        <dbReference type="Proteomes" id="UP000650485"/>
    </source>
</evidence>